<evidence type="ECO:0000313" key="4">
    <source>
        <dbReference type="EMBL" id="ORY62844.1"/>
    </source>
</evidence>
<dbReference type="EMBL" id="MCGR01000069">
    <property type="protein sequence ID" value="ORY62844.1"/>
    <property type="molecule type" value="Genomic_DNA"/>
</dbReference>
<keyword evidence="3" id="KW-0560">Oxidoreductase</keyword>
<evidence type="ECO:0000256" key="3">
    <source>
        <dbReference type="ARBA" id="ARBA00023002"/>
    </source>
</evidence>
<dbReference type="PANTHER" id="PTHR43618">
    <property type="entry name" value="7-ALPHA-HYDROXYSTEROID DEHYDROGENASE"/>
    <property type="match status" value="1"/>
</dbReference>
<dbReference type="Gene3D" id="3.40.50.720">
    <property type="entry name" value="NAD(P)-binding Rossmann-like Domain"/>
    <property type="match status" value="1"/>
</dbReference>
<dbReference type="OrthoDB" id="3819888at2759"/>
<keyword evidence="2" id="KW-0521">NADP</keyword>
<gene>
    <name evidence="4" type="ORF">BCR35DRAFT_308873</name>
</gene>
<sequence>MAESLQIDSLFSVEGKVALVTGGGSGIGNMIARSLATNGAKVYITGRRKEKLDEAVAHWGSKDRGQLIALPGDVSTKDSINQLVADFTTRESKLHILVNAAGILRPEPIKSHPDDANSLVESLLSTPWDDWSDSMSLNVSSLYFTSVAFAPYLHAAFNADPSSEAEPKESPCIINIGSIAGFHNARDAAPVSYQVSKSAVVHLTTCLATRFLPLRIRVNALAPGLFPSEMTNTDPATIRQTHKTHFKAMPEGRAGAPPDIAGPVLFLASRAGAYINGNTLDVGGGRSLLLSGSIIA</sequence>
<protein>
    <submittedName>
        <fullName evidence="4">Uncharacterized protein</fullName>
    </submittedName>
</protein>
<dbReference type="PRINTS" id="PR00081">
    <property type="entry name" value="GDHRDH"/>
</dbReference>
<evidence type="ECO:0000256" key="2">
    <source>
        <dbReference type="ARBA" id="ARBA00022857"/>
    </source>
</evidence>
<dbReference type="AlphaFoldDB" id="A0A1Y2DUM3"/>
<dbReference type="STRING" id="106004.A0A1Y2DUM3"/>
<accession>A0A1Y2DUM3</accession>
<dbReference type="SUPFAM" id="SSF51735">
    <property type="entry name" value="NAD(P)-binding Rossmann-fold domains"/>
    <property type="match status" value="1"/>
</dbReference>
<comment type="caution">
    <text evidence="4">The sequence shown here is derived from an EMBL/GenBank/DDBJ whole genome shotgun (WGS) entry which is preliminary data.</text>
</comment>
<evidence type="ECO:0000313" key="5">
    <source>
        <dbReference type="Proteomes" id="UP000193467"/>
    </source>
</evidence>
<keyword evidence="5" id="KW-1185">Reference proteome</keyword>
<dbReference type="Proteomes" id="UP000193467">
    <property type="component" value="Unassembled WGS sequence"/>
</dbReference>
<organism evidence="4 5">
    <name type="scientific">Leucosporidium creatinivorum</name>
    <dbReference type="NCBI Taxonomy" id="106004"/>
    <lineage>
        <taxon>Eukaryota</taxon>
        <taxon>Fungi</taxon>
        <taxon>Dikarya</taxon>
        <taxon>Basidiomycota</taxon>
        <taxon>Pucciniomycotina</taxon>
        <taxon>Microbotryomycetes</taxon>
        <taxon>Leucosporidiales</taxon>
        <taxon>Leucosporidium</taxon>
    </lineage>
</organism>
<reference evidence="4 5" key="1">
    <citation type="submission" date="2016-07" db="EMBL/GenBank/DDBJ databases">
        <title>Pervasive Adenine N6-methylation of Active Genes in Fungi.</title>
        <authorList>
            <consortium name="DOE Joint Genome Institute"/>
            <person name="Mondo S.J."/>
            <person name="Dannebaum R.O."/>
            <person name="Kuo R.C."/>
            <person name="Labutti K."/>
            <person name="Haridas S."/>
            <person name="Kuo A."/>
            <person name="Salamov A."/>
            <person name="Ahrendt S.R."/>
            <person name="Lipzen A."/>
            <person name="Sullivan W."/>
            <person name="Andreopoulos W.B."/>
            <person name="Clum A."/>
            <person name="Lindquist E."/>
            <person name="Daum C."/>
            <person name="Ramamoorthy G.K."/>
            <person name="Gryganskyi A."/>
            <person name="Culley D."/>
            <person name="Magnuson J.K."/>
            <person name="James T.Y."/>
            <person name="O'Malley M.A."/>
            <person name="Stajich J.E."/>
            <person name="Spatafora J.W."/>
            <person name="Visel A."/>
            <person name="Grigoriev I.V."/>
        </authorList>
    </citation>
    <scope>NUCLEOTIDE SEQUENCE [LARGE SCALE GENOMIC DNA]</scope>
    <source>
        <strain evidence="4 5">62-1032</strain>
    </source>
</reference>
<name>A0A1Y2DUM3_9BASI</name>
<proteinExistence type="inferred from homology"/>
<dbReference type="InterPro" id="IPR036291">
    <property type="entry name" value="NAD(P)-bd_dom_sf"/>
</dbReference>
<dbReference type="Pfam" id="PF13561">
    <property type="entry name" value="adh_short_C2"/>
    <property type="match status" value="1"/>
</dbReference>
<dbReference type="FunFam" id="3.40.50.720:FF:000084">
    <property type="entry name" value="Short-chain dehydrogenase reductase"/>
    <property type="match status" value="1"/>
</dbReference>
<dbReference type="InterPro" id="IPR052178">
    <property type="entry name" value="Sec_Metab_Biosynth_SDR"/>
</dbReference>
<dbReference type="PRINTS" id="PR00080">
    <property type="entry name" value="SDRFAMILY"/>
</dbReference>
<dbReference type="InParanoid" id="A0A1Y2DUM3"/>
<dbReference type="PANTHER" id="PTHR43618:SF4">
    <property type="entry name" value="SHORT CHAIN DEHYDROGENASE_REDUCTASE FAMILY (AFU_ORTHOLOGUE AFUA_7G04540)"/>
    <property type="match status" value="1"/>
</dbReference>
<dbReference type="InterPro" id="IPR002347">
    <property type="entry name" value="SDR_fam"/>
</dbReference>
<evidence type="ECO:0000256" key="1">
    <source>
        <dbReference type="ARBA" id="ARBA00006484"/>
    </source>
</evidence>
<comment type="similarity">
    <text evidence="1">Belongs to the short-chain dehydrogenases/reductases (SDR) family.</text>
</comment>
<dbReference type="GO" id="GO:0016491">
    <property type="term" value="F:oxidoreductase activity"/>
    <property type="evidence" value="ECO:0007669"/>
    <property type="project" value="UniProtKB-KW"/>
</dbReference>